<sequence>MRRLCVGCACRTSASRKGISMVDYQTAVAAVQDPQADPILLAKIAYENPEFGANVAVHPRAYPGLKRWLAEFGDKRARMTLAQMGVIATADPVEDRFDESETPSGQRNPEPARAVKLAVEQLVRNSGAQQPVQARPTRFTQPAQSTQAAQHTLATQPDRATASNPNAQYSANGEFTPQLAMTTSDPAVMHDIAQYAPDLHVYLVQNPYIYPELLNWLASLNETEVNEAIAARRAR</sequence>
<proteinExistence type="predicted"/>
<evidence type="ECO:0000256" key="1">
    <source>
        <dbReference type="SAM" id="MobiDB-lite"/>
    </source>
</evidence>
<dbReference type="Pfam" id="PF25591">
    <property type="entry name" value="LRV_2"/>
    <property type="match status" value="2"/>
</dbReference>
<feature type="region of interest" description="Disordered" evidence="1">
    <location>
        <begin position="92"/>
        <end position="111"/>
    </location>
</feature>
<evidence type="ECO:0000313" key="4">
    <source>
        <dbReference type="Proteomes" id="UP000008394"/>
    </source>
</evidence>
<dbReference type="KEGG" id="bnm:BALAC2494_01390"/>
<feature type="compositionally biased region" description="Polar residues" evidence="1">
    <location>
        <begin position="126"/>
        <end position="155"/>
    </location>
</feature>
<dbReference type="Proteomes" id="UP000008394">
    <property type="component" value="Chromosome"/>
</dbReference>
<gene>
    <name evidence="3" type="ORF">BALAC2494_01390</name>
</gene>
<evidence type="ECO:0000313" key="3">
    <source>
        <dbReference type="EMBL" id="AEK30809.1"/>
    </source>
</evidence>
<dbReference type="EMBL" id="CP002915">
    <property type="protein sequence ID" value="AEK30809.1"/>
    <property type="molecule type" value="Genomic_DNA"/>
</dbReference>
<evidence type="ECO:0000259" key="2">
    <source>
        <dbReference type="Pfam" id="PF25591"/>
    </source>
</evidence>
<feature type="region of interest" description="Disordered" evidence="1">
    <location>
        <begin position="126"/>
        <end position="163"/>
    </location>
</feature>
<accession>A0A806FKJ2</accession>
<feature type="domain" description="Leucine rich repeat variant" evidence="2">
    <location>
        <begin position="27"/>
        <end position="84"/>
    </location>
</feature>
<organism evidence="3 4">
    <name type="scientific">Bifidobacterium animalis subsp. lactis CNCM I-2494</name>
    <dbReference type="NCBI Taxonomy" id="1042403"/>
    <lineage>
        <taxon>Bacteria</taxon>
        <taxon>Bacillati</taxon>
        <taxon>Actinomycetota</taxon>
        <taxon>Actinomycetes</taxon>
        <taxon>Bifidobacteriales</taxon>
        <taxon>Bifidobacteriaceae</taxon>
        <taxon>Bifidobacterium</taxon>
    </lineage>
</organism>
<dbReference type="InterPro" id="IPR057893">
    <property type="entry name" value="LRV_2"/>
</dbReference>
<feature type="domain" description="Leucine rich repeat variant" evidence="2">
    <location>
        <begin position="178"/>
        <end position="233"/>
    </location>
</feature>
<dbReference type="AlphaFoldDB" id="A0A806FKJ2"/>
<name>A0A806FKJ2_BIFAN</name>
<reference evidence="3 4" key="1">
    <citation type="journal article" date="2011" name="J. Bacteriol.">
        <title>Genome Sequence of the Probiotic Strain Bifidobacterium animalis subsp. lactis CNCM I-2494.</title>
        <authorList>
            <person name="Chervaux C."/>
            <person name="Grimaldi C."/>
            <person name="Bolotin A."/>
            <person name="Quinquis B."/>
            <person name="Legrain-Raspaud S."/>
            <person name="van Hylckama Vlieg J.E."/>
            <person name="Denariaz G."/>
            <person name="Smokvina T."/>
        </authorList>
    </citation>
    <scope>NUCLEOTIDE SEQUENCE [LARGE SCALE GENOMIC DNA]</scope>
    <source>
        <strain evidence="3 4">CNCM I-2494</strain>
    </source>
</reference>
<protein>
    <recommendedName>
        <fullName evidence="2">Leucine rich repeat variant domain-containing protein</fullName>
    </recommendedName>
</protein>